<accession>A0A8T3VMJ5</accession>
<evidence type="ECO:0000259" key="1">
    <source>
        <dbReference type="Pfam" id="PF08388"/>
    </source>
</evidence>
<name>A0A8T3VMJ5_9EURY</name>
<gene>
    <name evidence="2" type="ORF">E7Z74_07780</name>
</gene>
<protein>
    <recommendedName>
        <fullName evidence="1">Group II intron maturase-specific domain-containing protein</fullName>
    </recommendedName>
</protein>
<feature type="domain" description="Group II intron maturase-specific" evidence="1">
    <location>
        <begin position="25"/>
        <end position="102"/>
    </location>
</feature>
<dbReference type="EMBL" id="SUTF01000009">
    <property type="protein sequence ID" value="MBE6511140.1"/>
    <property type="molecule type" value="Genomic_DNA"/>
</dbReference>
<dbReference type="Pfam" id="PF08388">
    <property type="entry name" value="GIIM"/>
    <property type="match status" value="1"/>
</dbReference>
<sequence>MGINFRNYKTRNGNKVLIKPSKNSIQSFKDKVRALYRRVMYDRDFESFIIALNNLIRGTALYWRMTSAKKIFSKMDYFIINKNRKLLHRSYSKKSHKWIKGKHYKPSSNEEFKDKYLLTDPETGRQLIRMNWFRVKYNNYPLRYGVSPYNCDDWDYIEKIKFKPIINCLYV</sequence>
<comment type="caution">
    <text evidence="2">The sequence shown here is derived from an EMBL/GenBank/DDBJ whole genome shotgun (WGS) entry which is preliminary data.</text>
</comment>
<organism evidence="2 3">
    <name type="scientific">Methanobrevibacter millerae</name>
    <dbReference type="NCBI Taxonomy" id="230361"/>
    <lineage>
        <taxon>Archaea</taxon>
        <taxon>Methanobacteriati</taxon>
        <taxon>Methanobacteriota</taxon>
        <taxon>Methanomada group</taxon>
        <taxon>Methanobacteria</taxon>
        <taxon>Methanobacteriales</taxon>
        <taxon>Methanobacteriaceae</taxon>
        <taxon>Methanobrevibacter</taxon>
    </lineage>
</organism>
<dbReference type="AlphaFoldDB" id="A0A8T3VMJ5"/>
<dbReference type="InterPro" id="IPR013597">
    <property type="entry name" value="Mat_intron_G2"/>
</dbReference>
<reference evidence="2" key="1">
    <citation type="submission" date="2019-04" db="EMBL/GenBank/DDBJ databases">
        <title>Evolution of Biomass-Degrading Anaerobic Consortia Revealed by Metagenomics.</title>
        <authorList>
            <person name="Peng X."/>
        </authorList>
    </citation>
    <scope>NUCLEOTIDE SEQUENCE</scope>
    <source>
        <strain evidence="2">SIG13</strain>
    </source>
</reference>
<evidence type="ECO:0000313" key="3">
    <source>
        <dbReference type="Proteomes" id="UP000713479"/>
    </source>
</evidence>
<dbReference type="Proteomes" id="UP000713479">
    <property type="component" value="Unassembled WGS sequence"/>
</dbReference>
<proteinExistence type="predicted"/>
<evidence type="ECO:0000313" key="2">
    <source>
        <dbReference type="EMBL" id="MBE6511140.1"/>
    </source>
</evidence>